<evidence type="ECO:0000259" key="1">
    <source>
        <dbReference type="Pfam" id="PF03235"/>
    </source>
</evidence>
<evidence type="ECO:0000313" key="3">
    <source>
        <dbReference type="Proteomes" id="UP000192789"/>
    </source>
</evidence>
<name>A0A1X0WV37_STROR</name>
<sequence length="361" mass="42449">MKKQLDLFNEENKIEIERQILELKNDLNYDTRDYPVEFIVSLYENDSRIFTPDYQREESLWSLLYKSRFIESLILDYPIPLIFLADTTEGKLEIIDGLQRISTLTEFLNDDFELEQLRKLTKLNNCSFEDLPNSEKNRLRAKSLRIIVLKESTPNEVRKDLFDRLNTSSLRANSSEVRAGRESDNPLMRLIKELKSDPIFIENTNLSTSAINRKMDIELISRFFAYSNDLESYDGHVTNFVDRYIAKEGESWDESKEEHFKAEFNKTMQFVQKYFDRGFQKEDRNQTPRVRFEAIAIGVNLALRDNPELEKAITRDKIIDMLSSDDFVRWTTTDAANNRSKVIDRIYGVKNFLLTGNFASE</sequence>
<dbReference type="EMBL" id="LNVG01000003">
    <property type="protein sequence ID" value="ORJ30564.1"/>
    <property type="molecule type" value="Genomic_DNA"/>
</dbReference>
<dbReference type="Proteomes" id="UP000192789">
    <property type="component" value="Unassembled WGS sequence"/>
</dbReference>
<dbReference type="RefSeq" id="WP_084932737.1">
    <property type="nucleotide sequence ID" value="NZ_LNVG01000003.1"/>
</dbReference>
<dbReference type="InterPro" id="IPR004919">
    <property type="entry name" value="GmrSD_N"/>
</dbReference>
<proteinExistence type="predicted"/>
<accession>A0A1X0WV37</accession>
<gene>
    <name evidence="2" type="ORF">ATE35_07790</name>
</gene>
<dbReference type="AlphaFoldDB" id="A0A1X0WV37"/>
<reference evidence="2 3" key="1">
    <citation type="journal article" date="2016" name="PLoS ONE">
        <title>Comparative Genomics Analysis of Streptococcus tigurinus Strains Identifies Genetic Elements Specifically and Uniquely Present in Highly Virulent Strains.</title>
        <authorList>
            <person name="Diene S.M."/>
            <person name="Francois P."/>
            <person name="Zbinden A."/>
            <person name="Entenza J.M."/>
            <person name="Resch G."/>
        </authorList>
    </citation>
    <scope>NUCLEOTIDE SEQUENCE [LARGE SCALE GENOMIC DNA]</scope>
    <source>
        <strain evidence="2 3">AZ_14</strain>
    </source>
</reference>
<dbReference type="PANTHER" id="PTHR39639">
    <property type="entry name" value="CHROMOSOME 16, WHOLE GENOME SHOTGUN SEQUENCE"/>
    <property type="match status" value="1"/>
</dbReference>
<dbReference type="Pfam" id="PF03235">
    <property type="entry name" value="GmrSD_N"/>
    <property type="match status" value="1"/>
</dbReference>
<evidence type="ECO:0000313" key="2">
    <source>
        <dbReference type="EMBL" id="ORJ30564.1"/>
    </source>
</evidence>
<organism evidence="2 3">
    <name type="scientific">Streptococcus oralis subsp. tigurinus</name>
    <dbReference type="NCBI Taxonomy" id="1077464"/>
    <lineage>
        <taxon>Bacteria</taxon>
        <taxon>Bacillati</taxon>
        <taxon>Bacillota</taxon>
        <taxon>Bacilli</taxon>
        <taxon>Lactobacillales</taxon>
        <taxon>Streptococcaceae</taxon>
        <taxon>Streptococcus</taxon>
    </lineage>
</organism>
<feature type="domain" description="GmrSD restriction endonucleases N-terminal" evidence="1">
    <location>
        <begin position="42"/>
        <end position="178"/>
    </location>
</feature>
<protein>
    <recommendedName>
        <fullName evidence="1">GmrSD restriction endonucleases N-terminal domain-containing protein</fullName>
    </recommendedName>
</protein>
<dbReference type="PANTHER" id="PTHR39639:SF1">
    <property type="entry name" value="DUF262 DOMAIN-CONTAINING PROTEIN"/>
    <property type="match status" value="1"/>
</dbReference>
<comment type="caution">
    <text evidence="2">The sequence shown here is derived from an EMBL/GenBank/DDBJ whole genome shotgun (WGS) entry which is preliminary data.</text>
</comment>